<evidence type="ECO:0000313" key="4">
    <source>
        <dbReference type="Proteomes" id="UP000186601"/>
    </source>
</evidence>
<feature type="transmembrane region" description="Helical" evidence="2">
    <location>
        <begin position="352"/>
        <end position="371"/>
    </location>
</feature>
<name>A0A2R6P1H9_9APHY</name>
<keyword evidence="4" id="KW-1185">Reference proteome</keyword>
<dbReference type="AlphaFoldDB" id="A0A2R6P1H9"/>
<feature type="transmembrane region" description="Helical" evidence="2">
    <location>
        <begin position="391"/>
        <end position="412"/>
    </location>
</feature>
<proteinExistence type="predicted"/>
<evidence type="ECO:0000256" key="1">
    <source>
        <dbReference type="SAM" id="MobiDB-lite"/>
    </source>
</evidence>
<keyword evidence="2" id="KW-1133">Transmembrane helix</keyword>
<feature type="compositionally biased region" description="Polar residues" evidence="1">
    <location>
        <begin position="1"/>
        <end position="10"/>
    </location>
</feature>
<evidence type="ECO:0000313" key="3">
    <source>
        <dbReference type="EMBL" id="PSR83448.1"/>
    </source>
</evidence>
<keyword evidence="2" id="KW-0472">Membrane</keyword>
<dbReference type="OrthoDB" id="3208379at2759"/>
<organism evidence="3 4">
    <name type="scientific">Hermanssonia centrifuga</name>
    <dbReference type="NCBI Taxonomy" id="98765"/>
    <lineage>
        <taxon>Eukaryota</taxon>
        <taxon>Fungi</taxon>
        <taxon>Dikarya</taxon>
        <taxon>Basidiomycota</taxon>
        <taxon>Agaricomycotina</taxon>
        <taxon>Agaricomycetes</taxon>
        <taxon>Polyporales</taxon>
        <taxon>Meruliaceae</taxon>
        <taxon>Hermanssonia</taxon>
    </lineage>
</organism>
<protein>
    <submittedName>
        <fullName evidence="3">Uncharacterized protein</fullName>
    </submittedName>
</protein>
<comment type="caution">
    <text evidence="3">The sequence shown here is derived from an EMBL/GenBank/DDBJ whole genome shotgun (WGS) entry which is preliminary data.</text>
</comment>
<keyword evidence="2" id="KW-0812">Transmembrane</keyword>
<accession>A0A2R6P1H9</accession>
<evidence type="ECO:0000256" key="2">
    <source>
        <dbReference type="SAM" id="Phobius"/>
    </source>
</evidence>
<dbReference type="STRING" id="98765.A0A2R6P1H9"/>
<dbReference type="Proteomes" id="UP000186601">
    <property type="component" value="Unassembled WGS sequence"/>
</dbReference>
<sequence>MPESTTSQPVVSGGGPYTWTSPPPAEDPPSEYVSLTRSWGGVPALNCRTMNTATSLPHGWMCFAHLDGTVYYYDTRRRIVTPEDINEPAIYTKYTAAIERFTAETNNIPGFQAVSAWQTLVVKGLDDPTGPTTYIMDYENGLYIEIVSKDPSNKHIHTEYKTEKFWNAINAFPMHLIRVPKDIDVDFLGALSFGASERIMEWNETSFPFTDEQTRRLVQVYRDLKGDLDKGTDVIPAFCWHISRVMSRIEIARKKSQFGTYDFQLYRNVVPDPVGWEIKIADACLFLVLFGAHRTYRMRLQGARVKGEVYLADFRELLNNFLAEWSAVPFQFPSQQKYLSHLQSTSERDADLAITACFLSIPLVALLYAVLSFSVALGSFCIESNNTHSEILLAVVLGVAGTAGLGTLLFFWHVWRGPRMNEVSEEEEEEWNYGWVARIKSGLNGAREGLRKGVGRLRLLKGKAKDEKDVASVLP</sequence>
<feature type="region of interest" description="Disordered" evidence="1">
    <location>
        <begin position="1"/>
        <end position="31"/>
    </location>
</feature>
<dbReference type="EMBL" id="MLYV02000559">
    <property type="protein sequence ID" value="PSR83448.1"/>
    <property type="molecule type" value="Genomic_DNA"/>
</dbReference>
<gene>
    <name evidence="3" type="ORF">PHLCEN_2v5720</name>
</gene>
<reference evidence="3 4" key="1">
    <citation type="submission" date="2018-02" db="EMBL/GenBank/DDBJ databases">
        <title>Genome sequence of the basidiomycete white-rot fungus Phlebia centrifuga.</title>
        <authorList>
            <person name="Granchi Z."/>
            <person name="Peng M."/>
            <person name="de Vries R.P."/>
            <person name="Hilden K."/>
            <person name="Makela M.R."/>
            <person name="Grigoriev I."/>
            <person name="Riley R."/>
        </authorList>
    </citation>
    <scope>NUCLEOTIDE SEQUENCE [LARGE SCALE GENOMIC DNA]</scope>
    <source>
        <strain evidence="3 4">FBCC195</strain>
    </source>
</reference>